<reference evidence="5" key="1">
    <citation type="journal article" date="2019" name="PLoS Negl. Trop. Dis.">
        <title>Revisiting the worldwide diversity of Leptospira species in the environment.</title>
        <authorList>
            <person name="Vincent A.T."/>
            <person name="Schiettekatte O."/>
            <person name="Bourhy P."/>
            <person name="Veyrier F.J."/>
            <person name="Picardeau M."/>
        </authorList>
    </citation>
    <scope>NUCLEOTIDE SEQUENCE [LARGE SCALE GENOMIC DNA]</scope>
    <source>
        <strain evidence="5">201800299</strain>
    </source>
</reference>
<dbReference type="GO" id="GO:0000027">
    <property type="term" value="P:ribosomal large subunit assembly"/>
    <property type="evidence" value="ECO:0007669"/>
    <property type="project" value="TreeGrafter"/>
</dbReference>
<dbReference type="Gene3D" id="3.40.50.300">
    <property type="entry name" value="P-loop containing nucleotide triphosphate hydrolases"/>
    <property type="match status" value="2"/>
</dbReference>
<keyword evidence="2" id="KW-0067">ATP-binding</keyword>
<organism evidence="5 6">
    <name type="scientific">Leptospira gomenensis</name>
    <dbReference type="NCBI Taxonomy" id="2484974"/>
    <lineage>
        <taxon>Bacteria</taxon>
        <taxon>Pseudomonadati</taxon>
        <taxon>Spirochaetota</taxon>
        <taxon>Spirochaetia</taxon>
        <taxon>Leptospirales</taxon>
        <taxon>Leptospiraceae</taxon>
        <taxon>Leptospira</taxon>
    </lineage>
</organism>
<keyword evidence="6" id="KW-1185">Reference proteome</keyword>
<dbReference type="OrthoDB" id="9803599at2"/>
<dbReference type="PANTHER" id="PTHR48103:SF2">
    <property type="entry name" value="MIDASIN"/>
    <property type="match status" value="1"/>
</dbReference>
<dbReference type="Proteomes" id="UP000298277">
    <property type="component" value="Unassembled WGS sequence"/>
</dbReference>
<dbReference type="PANTHER" id="PTHR48103">
    <property type="entry name" value="MIDASIN-RELATED"/>
    <property type="match status" value="1"/>
</dbReference>
<dbReference type="GO" id="GO:0030687">
    <property type="term" value="C:preribosome, large subunit precursor"/>
    <property type="evidence" value="ECO:0007669"/>
    <property type="project" value="TreeGrafter"/>
</dbReference>
<keyword evidence="1" id="KW-0547">Nucleotide-binding</keyword>
<comment type="caution">
    <text evidence="5">The sequence shown here is derived from an EMBL/GenBank/DDBJ whole genome shotgun (WGS) entry which is preliminary data.</text>
</comment>
<accession>A0A5F1YGS3</accession>
<evidence type="ECO:0000313" key="5">
    <source>
        <dbReference type="EMBL" id="TGK28815.1"/>
    </source>
</evidence>
<evidence type="ECO:0000256" key="1">
    <source>
        <dbReference type="ARBA" id="ARBA00022741"/>
    </source>
</evidence>
<protein>
    <submittedName>
        <fullName evidence="5">ATPase</fullName>
    </submittedName>
</protein>
<evidence type="ECO:0000313" key="6">
    <source>
        <dbReference type="Proteomes" id="UP000298277"/>
    </source>
</evidence>
<evidence type="ECO:0000259" key="3">
    <source>
        <dbReference type="Pfam" id="PF07728"/>
    </source>
</evidence>
<evidence type="ECO:0000256" key="2">
    <source>
        <dbReference type="ARBA" id="ARBA00022840"/>
    </source>
</evidence>
<dbReference type="InterPro" id="IPR027417">
    <property type="entry name" value="P-loop_NTPase"/>
</dbReference>
<gene>
    <name evidence="5" type="ORF">EHQ17_17290</name>
</gene>
<feature type="domain" description="ATPase dynein-related AAA" evidence="3">
    <location>
        <begin position="383"/>
        <end position="498"/>
    </location>
</feature>
<dbReference type="InterPro" id="IPR040848">
    <property type="entry name" value="AAA_lid_7"/>
</dbReference>
<evidence type="ECO:0000259" key="4">
    <source>
        <dbReference type="Pfam" id="PF17867"/>
    </source>
</evidence>
<proteinExistence type="predicted"/>
<dbReference type="GO" id="GO:0005524">
    <property type="term" value="F:ATP binding"/>
    <property type="evidence" value="ECO:0007669"/>
    <property type="project" value="UniProtKB-KW"/>
</dbReference>
<dbReference type="GO" id="GO:0016887">
    <property type="term" value="F:ATP hydrolysis activity"/>
    <property type="evidence" value="ECO:0007669"/>
    <property type="project" value="InterPro"/>
</dbReference>
<dbReference type="AlphaFoldDB" id="A0A5F1YGS3"/>
<sequence length="1011" mass="115022">METVNIAGLSVPVSRAGINTGTLGSDLVETDSTVRNLSNILYPLLEGKPVLLVGDAGVGKNALIYYINFKRNHPTSRFSFNEDTLPEDLIGSYRILMDGKGFVWSDGPLTSAIRAGHSFVADEMNLCPPHIIKRFSTVYESSYLELIEGDGSRILCGDGFNFIGTQNPSEGFEGRKPLPFDITRFFSVVFIDPHTPDEILFILKKLYPALSESLLQSCIRISLETEGRVVAGKLGKGDLEKYHFNIRNLKKVCNRLLGLKADTKELQFREFWNFYAEPFRKKEDRDLQIELLLQETGLSQIPALPEPQFQVHKGFLYCNDKAVPVRDENRAKQLLNDTPLPLKLREFSEKIFTAVQFQENVLIEYSEEQDPQILLPLFTEISGLPLETVSLCKGIHTSDIIGALKPIGGSQVDWVDGPLTRGIREGGNILITNLEAAGAELVEKLNMLTDDARSLTLPPESGKTEPVPLAEDSRIFALKLFRKSKSTATISRAFRNRFTSILFPDLEDESTLTEILSFYLPGNSLILKMVTFHLKIRDLAKKRSIGSANLLPYLFGLSNLLFWKDHILRYAESSKGENGLKETAVRGGRIAYINQIADPKERQELEKILDFQISGIEIESDFFKILEEKKKKTLTTAVTDVEKKRWWNPELHEREALTGKAKLLNSGNPLRRGLEIDTPETGGQVKEGADAWYGQETRGNQGQGEPAGGGGAWGYRTEELYKQFLAKRKILWEYTIQVSLKEFKEVFGQSLEDIELNLDRLFDPEIDITRMYRNEGNRIDARKYISFLSGRGDSKVFDRTIIDKNEEKLKGVEVAFLVSKSRRIFNFEYAVAVISAMLSSAYILREHEVDFSIHAYSDRNNKKDRIDLIPIKRLDEEYDEAKEEEMFNYLRTDWQGDSVEEYQLLEKVETYFSPEAQTKIVVMISDFRGQRGKAEVEDEINSRDNRKLHAEILKNQNRNYVFLGVGLGRRYIAEHLFQDSIQITSDNFYNMPNLIGTELGRLILTHHSMRN</sequence>
<dbReference type="EMBL" id="RQFA01000074">
    <property type="protein sequence ID" value="TGK28815.1"/>
    <property type="molecule type" value="Genomic_DNA"/>
</dbReference>
<name>A0A5F1YGS3_9LEPT</name>
<feature type="domain" description="ATPase dynein-related AAA" evidence="3">
    <location>
        <begin position="49"/>
        <end position="178"/>
    </location>
</feature>
<dbReference type="InterPro" id="IPR011704">
    <property type="entry name" value="ATPase_dyneun-rel_AAA"/>
</dbReference>
<dbReference type="Pfam" id="PF17867">
    <property type="entry name" value="AAA_lid_7"/>
    <property type="match status" value="1"/>
</dbReference>
<dbReference type="Pfam" id="PF07728">
    <property type="entry name" value="AAA_5"/>
    <property type="match status" value="2"/>
</dbReference>
<dbReference type="RefSeq" id="WP_135595575.1">
    <property type="nucleotide sequence ID" value="NZ_RQEZ01000039.1"/>
</dbReference>
<feature type="domain" description="Midasin AAA lid" evidence="4">
    <location>
        <begin position="198"/>
        <end position="298"/>
    </location>
</feature>
<dbReference type="SUPFAM" id="SSF52540">
    <property type="entry name" value="P-loop containing nucleoside triphosphate hydrolases"/>
    <property type="match status" value="2"/>
</dbReference>